<sequence length="120" mass="14080">MTYKPDSTAEDGDGPRQVLTDKVRALGDRLADSWYLTRYRGRGQHLKFSKRKVIIRDESTMAHKRGLEALDDTLRDLRGNRQHSFYCLVTFVKLCQVFHVQHRLMNLMHVFPQIISFMAK</sequence>
<evidence type="ECO:0000313" key="1">
    <source>
        <dbReference type="EMBL" id="KAL1140123.1"/>
    </source>
</evidence>
<gene>
    <name evidence="1" type="ORF">AAG570_000055</name>
</gene>
<accession>A0ABD0ZH52</accession>
<keyword evidence="2" id="KW-1185">Reference proteome</keyword>
<name>A0ABD0ZH52_9HEMI</name>
<evidence type="ECO:0000313" key="2">
    <source>
        <dbReference type="Proteomes" id="UP001558652"/>
    </source>
</evidence>
<comment type="caution">
    <text evidence="1">The sequence shown here is derived from an EMBL/GenBank/DDBJ whole genome shotgun (WGS) entry which is preliminary data.</text>
</comment>
<reference evidence="1 2" key="1">
    <citation type="submission" date="2024-07" db="EMBL/GenBank/DDBJ databases">
        <title>Chromosome-level genome assembly of the water stick insect Ranatra chinensis (Heteroptera: Nepidae).</title>
        <authorList>
            <person name="Liu X."/>
        </authorList>
    </citation>
    <scope>NUCLEOTIDE SEQUENCE [LARGE SCALE GENOMIC DNA]</scope>
    <source>
        <strain evidence="1">Cailab_2021Rc</strain>
        <tissue evidence="1">Muscle</tissue>
    </source>
</reference>
<proteinExistence type="predicted"/>
<dbReference type="Proteomes" id="UP001558652">
    <property type="component" value="Unassembled WGS sequence"/>
</dbReference>
<dbReference type="EMBL" id="JBFDAA010000001">
    <property type="protein sequence ID" value="KAL1140123.1"/>
    <property type="molecule type" value="Genomic_DNA"/>
</dbReference>
<dbReference type="AlphaFoldDB" id="A0ABD0ZH52"/>
<organism evidence="1 2">
    <name type="scientific">Ranatra chinensis</name>
    <dbReference type="NCBI Taxonomy" id="642074"/>
    <lineage>
        <taxon>Eukaryota</taxon>
        <taxon>Metazoa</taxon>
        <taxon>Ecdysozoa</taxon>
        <taxon>Arthropoda</taxon>
        <taxon>Hexapoda</taxon>
        <taxon>Insecta</taxon>
        <taxon>Pterygota</taxon>
        <taxon>Neoptera</taxon>
        <taxon>Paraneoptera</taxon>
        <taxon>Hemiptera</taxon>
        <taxon>Heteroptera</taxon>
        <taxon>Panheteroptera</taxon>
        <taxon>Nepomorpha</taxon>
        <taxon>Nepidae</taxon>
        <taxon>Ranatrinae</taxon>
        <taxon>Ranatra</taxon>
    </lineage>
</organism>
<protein>
    <submittedName>
        <fullName evidence="1">Uncharacterized protein</fullName>
    </submittedName>
</protein>